<dbReference type="KEGG" id="sapp:SAC06_06510"/>
<dbReference type="AlphaFoldDB" id="A0AAU7V7M9"/>
<sequence>MSANDSTAARSVPGENTSGRGIRDDRRPSWGLGRIVMVLFWLFGLLTAVPALVALIRATDAPIGPRLIAVLAGLVYLVIAVGITHNGRKMRHIAWAATTVALVGPLITGLFELGTDHAAAVTSAWSRFGADYWYVPLALPLIGFVWLWRSDPRRIVELAEGIERPKRFPWHNG</sequence>
<proteinExistence type="predicted"/>
<feature type="region of interest" description="Disordered" evidence="1">
    <location>
        <begin position="1"/>
        <end position="23"/>
    </location>
</feature>
<feature type="transmembrane region" description="Helical" evidence="2">
    <location>
        <begin position="35"/>
        <end position="57"/>
    </location>
</feature>
<evidence type="ECO:0000313" key="3">
    <source>
        <dbReference type="EMBL" id="XBW07301.1"/>
    </source>
</evidence>
<accession>A0AAU7V7M9</accession>
<reference evidence="3" key="1">
    <citation type="submission" date="2023-11" db="EMBL/GenBank/DDBJ databases">
        <title>Scrofimicrobium hongkongense sp. nov., isolated from a patient with peritonitis.</title>
        <authorList>
            <person name="Lao H.Y."/>
            <person name="Wong A.Y.P."/>
            <person name="Ng T.L."/>
            <person name="Wong R.Y.L."/>
            <person name="Yau M.C.Y."/>
            <person name="Lam J.Y.W."/>
            <person name="Siu G.K.H."/>
        </authorList>
    </citation>
    <scope>NUCLEOTIDE SEQUENCE</scope>
    <source>
        <strain evidence="3">R131</strain>
    </source>
</reference>
<dbReference type="EMBL" id="CP138335">
    <property type="protein sequence ID" value="XBW07301.1"/>
    <property type="molecule type" value="Genomic_DNA"/>
</dbReference>
<feature type="compositionally biased region" description="Polar residues" evidence="1">
    <location>
        <begin position="1"/>
        <end position="19"/>
    </location>
</feature>
<organism evidence="3">
    <name type="scientific">Scrofimicrobium appendicitidis</name>
    <dbReference type="NCBI Taxonomy" id="3079930"/>
    <lineage>
        <taxon>Bacteria</taxon>
        <taxon>Bacillati</taxon>
        <taxon>Actinomycetota</taxon>
        <taxon>Actinomycetes</taxon>
        <taxon>Actinomycetales</taxon>
        <taxon>Actinomycetaceae</taxon>
        <taxon>Scrofimicrobium</taxon>
    </lineage>
</organism>
<evidence type="ECO:0000256" key="2">
    <source>
        <dbReference type="SAM" id="Phobius"/>
    </source>
</evidence>
<feature type="transmembrane region" description="Helical" evidence="2">
    <location>
        <begin position="93"/>
        <end position="111"/>
    </location>
</feature>
<feature type="transmembrane region" description="Helical" evidence="2">
    <location>
        <begin position="131"/>
        <end position="148"/>
    </location>
</feature>
<evidence type="ECO:0008006" key="4">
    <source>
        <dbReference type="Google" id="ProtNLM"/>
    </source>
</evidence>
<keyword evidence="2" id="KW-0472">Membrane</keyword>
<keyword evidence="2" id="KW-1133">Transmembrane helix</keyword>
<gene>
    <name evidence="3" type="ORF">SAC06_06510</name>
</gene>
<name>A0AAU7V7M9_9ACTO</name>
<dbReference type="RefSeq" id="WP_350257507.1">
    <property type="nucleotide sequence ID" value="NZ_CP138335.1"/>
</dbReference>
<feature type="transmembrane region" description="Helical" evidence="2">
    <location>
        <begin position="63"/>
        <end position="81"/>
    </location>
</feature>
<evidence type="ECO:0000256" key="1">
    <source>
        <dbReference type="SAM" id="MobiDB-lite"/>
    </source>
</evidence>
<keyword evidence="2" id="KW-0812">Transmembrane</keyword>
<protein>
    <recommendedName>
        <fullName evidence="4">Integral membrane protein</fullName>
    </recommendedName>
</protein>